<proteinExistence type="predicted"/>
<dbReference type="AlphaFoldDB" id="A0A0U0U5K8"/>
<sequence length="126" mass="13226">MHTRCLPARRTGTPRDTVSPCPSMVSKLGSVTSSALRSPLTALSISTLSAGTTEPRSRFHFPTPSSPKRNPSEPCGTTTVFVSSSSRAGLNAAFSLSSPMSAAVKNFPGTSRSPRFSNLIKNGRSV</sequence>
<protein>
    <submittedName>
        <fullName evidence="2">Uncharacterized protein</fullName>
    </submittedName>
</protein>
<dbReference type="EMBL" id="CSAJ01000894">
    <property type="protein sequence ID" value="COX34548.1"/>
    <property type="molecule type" value="Genomic_DNA"/>
</dbReference>
<evidence type="ECO:0000313" key="2">
    <source>
        <dbReference type="EMBL" id="COX19007.1"/>
    </source>
</evidence>
<reference evidence="2" key="1">
    <citation type="submission" date="2015-03" db="EMBL/GenBank/DDBJ databases">
        <authorList>
            <person name="Murphy D."/>
        </authorList>
    </citation>
    <scope>NUCLEOTIDE SEQUENCE [LARGE SCALE GENOMIC DNA]</scope>
    <source>
        <strain evidence="2">K00500041</strain>
    </source>
</reference>
<reference evidence="4 5" key="2">
    <citation type="submission" date="2015-03" db="EMBL/GenBank/DDBJ databases">
        <authorList>
            <consortium name="Pathogen Informatics"/>
        </authorList>
    </citation>
    <scope>NUCLEOTIDE SEQUENCE [LARGE SCALE GENOMIC DNA]</scope>
    <source>
        <strain evidence="4">K00500041</strain>
        <strain evidence="3 5">M09401471</strain>
    </source>
</reference>
<feature type="region of interest" description="Disordered" evidence="1">
    <location>
        <begin position="1"/>
        <end position="21"/>
    </location>
</feature>
<feature type="region of interest" description="Disordered" evidence="1">
    <location>
        <begin position="47"/>
        <end position="76"/>
    </location>
</feature>
<accession>A0A0U0U5K8</accession>
<organism evidence="2 4">
    <name type="scientific">Mycobacterium tuberculosis</name>
    <dbReference type="NCBI Taxonomy" id="1773"/>
    <lineage>
        <taxon>Bacteria</taxon>
        <taxon>Bacillati</taxon>
        <taxon>Actinomycetota</taxon>
        <taxon>Actinomycetes</taxon>
        <taxon>Mycobacteriales</taxon>
        <taxon>Mycobacteriaceae</taxon>
        <taxon>Mycobacterium</taxon>
        <taxon>Mycobacterium tuberculosis complex</taxon>
    </lineage>
</organism>
<evidence type="ECO:0000313" key="5">
    <source>
        <dbReference type="Proteomes" id="UP000044938"/>
    </source>
</evidence>
<evidence type="ECO:0000256" key="1">
    <source>
        <dbReference type="SAM" id="MobiDB-lite"/>
    </source>
</evidence>
<dbReference type="Proteomes" id="UP000044938">
    <property type="component" value="Unassembled WGS sequence"/>
</dbReference>
<dbReference type="EMBL" id="CSAE01001000">
    <property type="protein sequence ID" value="COX19007.1"/>
    <property type="molecule type" value="Genomic_DNA"/>
</dbReference>
<evidence type="ECO:0000313" key="3">
    <source>
        <dbReference type="EMBL" id="COX34548.1"/>
    </source>
</evidence>
<gene>
    <name evidence="2" type="ORF">ERS007703_04889</name>
    <name evidence="3" type="ORF">ERS007720_04338</name>
</gene>
<dbReference type="Proteomes" id="UP000038802">
    <property type="component" value="Unassembled WGS sequence"/>
</dbReference>
<name>A0A0U0U5K8_MYCTX</name>
<evidence type="ECO:0000313" key="4">
    <source>
        <dbReference type="Proteomes" id="UP000038802"/>
    </source>
</evidence>